<feature type="region of interest" description="Disordered" evidence="1">
    <location>
        <begin position="131"/>
        <end position="156"/>
    </location>
</feature>
<dbReference type="GO" id="GO:0004029">
    <property type="term" value="F:aldehyde dehydrogenase (NAD+) activity"/>
    <property type="evidence" value="ECO:0000318"/>
    <property type="project" value="GO_Central"/>
</dbReference>
<dbReference type="PANTHER" id="PTHR11699">
    <property type="entry name" value="ALDEHYDE DEHYDROGENASE-RELATED"/>
    <property type="match status" value="1"/>
</dbReference>
<dbReference type="Gene3D" id="3.40.309.10">
    <property type="entry name" value="Aldehyde Dehydrogenase, Chain A, domain 2"/>
    <property type="match status" value="1"/>
</dbReference>
<dbReference type="AlphaFoldDB" id="D8S4T7"/>
<dbReference type="KEGG" id="smo:SELMODRAFT_418143"/>
<reference evidence="2 3" key="1">
    <citation type="journal article" date="2011" name="Science">
        <title>The Selaginella genome identifies genetic changes associated with the evolution of vascular plants.</title>
        <authorList>
            <person name="Banks J.A."/>
            <person name="Nishiyama T."/>
            <person name="Hasebe M."/>
            <person name="Bowman J.L."/>
            <person name="Gribskov M."/>
            <person name="dePamphilis C."/>
            <person name="Albert V.A."/>
            <person name="Aono N."/>
            <person name="Aoyama T."/>
            <person name="Ambrose B.A."/>
            <person name="Ashton N.W."/>
            <person name="Axtell M.J."/>
            <person name="Barker E."/>
            <person name="Barker M.S."/>
            <person name="Bennetzen J.L."/>
            <person name="Bonawitz N.D."/>
            <person name="Chapple C."/>
            <person name="Cheng C."/>
            <person name="Correa L.G."/>
            <person name="Dacre M."/>
            <person name="DeBarry J."/>
            <person name="Dreyer I."/>
            <person name="Elias M."/>
            <person name="Engstrom E.M."/>
            <person name="Estelle M."/>
            <person name="Feng L."/>
            <person name="Finet C."/>
            <person name="Floyd S.K."/>
            <person name="Frommer W.B."/>
            <person name="Fujita T."/>
            <person name="Gramzow L."/>
            <person name="Gutensohn M."/>
            <person name="Harholt J."/>
            <person name="Hattori M."/>
            <person name="Heyl A."/>
            <person name="Hirai T."/>
            <person name="Hiwatashi Y."/>
            <person name="Ishikawa M."/>
            <person name="Iwata M."/>
            <person name="Karol K.G."/>
            <person name="Koehler B."/>
            <person name="Kolukisaoglu U."/>
            <person name="Kubo M."/>
            <person name="Kurata T."/>
            <person name="Lalonde S."/>
            <person name="Li K."/>
            <person name="Li Y."/>
            <person name="Litt A."/>
            <person name="Lyons E."/>
            <person name="Manning G."/>
            <person name="Maruyama T."/>
            <person name="Michael T.P."/>
            <person name="Mikami K."/>
            <person name="Miyazaki S."/>
            <person name="Morinaga S."/>
            <person name="Murata T."/>
            <person name="Mueller-Roeber B."/>
            <person name="Nelson D.R."/>
            <person name="Obara M."/>
            <person name="Oguri Y."/>
            <person name="Olmstead R.G."/>
            <person name="Onodera N."/>
            <person name="Petersen B.L."/>
            <person name="Pils B."/>
            <person name="Prigge M."/>
            <person name="Rensing S.A."/>
            <person name="Riano-Pachon D.M."/>
            <person name="Roberts A.W."/>
            <person name="Sato Y."/>
            <person name="Scheller H.V."/>
            <person name="Schulz B."/>
            <person name="Schulz C."/>
            <person name="Shakirov E.V."/>
            <person name="Shibagaki N."/>
            <person name="Shinohara N."/>
            <person name="Shippen D.E."/>
            <person name="Soerensen I."/>
            <person name="Sotooka R."/>
            <person name="Sugimoto N."/>
            <person name="Sugita M."/>
            <person name="Sumikawa N."/>
            <person name="Tanurdzic M."/>
            <person name="Theissen G."/>
            <person name="Ulvskov P."/>
            <person name="Wakazuki S."/>
            <person name="Weng J.K."/>
            <person name="Willats W.W."/>
            <person name="Wipf D."/>
            <person name="Wolf P.G."/>
            <person name="Yang L."/>
            <person name="Zimmer A.D."/>
            <person name="Zhu Q."/>
            <person name="Mitros T."/>
            <person name="Hellsten U."/>
            <person name="Loque D."/>
            <person name="Otillar R."/>
            <person name="Salamov A."/>
            <person name="Schmutz J."/>
            <person name="Shapiro H."/>
            <person name="Lindquist E."/>
            <person name="Lucas S."/>
            <person name="Rokhsar D."/>
            <person name="Grigoriev I.V."/>
        </authorList>
    </citation>
    <scope>NUCLEOTIDE SEQUENCE [LARGE SCALE GENOMIC DNA]</scope>
</reference>
<evidence type="ECO:0000313" key="2">
    <source>
        <dbReference type="EMBL" id="EFJ20486.1"/>
    </source>
</evidence>
<dbReference type="STRING" id="88036.D8S4T7"/>
<evidence type="ECO:0000256" key="1">
    <source>
        <dbReference type="SAM" id="MobiDB-lite"/>
    </source>
</evidence>
<dbReference type="InParanoid" id="D8S4T7"/>
<evidence type="ECO:0000313" key="3">
    <source>
        <dbReference type="Proteomes" id="UP000001514"/>
    </source>
</evidence>
<accession>D8S4T7</accession>
<proteinExistence type="predicted"/>
<keyword evidence="3" id="KW-1185">Reference proteome</keyword>
<dbReference type="Gramene" id="EFJ20486">
    <property type="protein sequence ID" value="EFJ20486"/>
    <property type="gene ID" value="SELMODRAFT_418143"/>
</dbReference>
<organism evidence="3">
    <name type="scientific">Selaginella moellendorffii</name>
    <name type="common">Spikemoss</name>
    <dbReference type="NCBI Taxonomy" id="88036"/>
    <lineage>
        <taxon>Eukaryota</taxon>
        <taxon>Viridiplantae</taxon>
        <taxon>Streptophyta</taxon>
        <taxon>Embryophyta</taxon>
        <taxon>Tracheophyta</taxon>
        <taxon>Lycopodiopsida</taxon>
        <taxon>Selaginellales</taxon>
        <taxon>Selaginellaceae</taxon>
        <taxon>Selaginella</taxon>
    </lineage>
</organism>
<protein>
    <submittedName>
        <fullName evidence="2">Uncharacterized protein</fullName>
    </submittedName>
</protein>
<dbReference type="HOGENOM" id="CLU_615943_0_0_1"/>
<gene>
    <name evidence="2" type="ORF">SELMODRAFT_418143</name>
</gene>
<dbReference type="Proteomes" id="UP000001514">
    <property type="component" value="Unassembled WGS sequence"/>
</dbReference>
<dbReference type="EMBL" id="GL377602">
    <property type="protein sequence ID" value="EFJ20486.1"/>
    <property type="molecule type" value="Genomic_DNA"/>
</dbReference>
<name>D8S4T7_SELML</name>
<dbReference type="eggNOG" id="KOG2450">
    <property type="taxonomic scope" value="Eukaryota"/>
</dbReference>
<sequence>MALEEDSPSSVFATPGINIAKEGALTQEFSLDFGRVIWGLKAVKSVPDQESCVQSDALMLIDLRRTLCNLLRTSGRDEAHLIKVENDLDNVLMQHIASSWKDDAHLQSLDRDLLMADIKECLHPITFSRPESDASSVTLDANPPQKNLVKVEPSPAAEEREETVPLLFESGAIPATNSSDEAEELLDVEMTMTARMCREQGAPSWRVVFGLINHSSFKIDVDSLSFWPRDRISDMTTVKWTKGEVSLNEKPAFICYSIKRLSDGQTDSPHFCFSWSYKKSSKHGKRTRLELIKAVLPPEVLTAVYSVDTDKHFDEYIKKAKARALLEIHPTAGTSGRYQETRSLDQLVTKFRTVQEATERTNNTKYVLAEVCGVFTKDIDTANWDPCGSSPKMSGQGREKGEYVLHNYTQVKAVVTALRNPA</sequence>
<dbReference type="InterPro" id="IPR016161">
    <property type="entry name" value="Ald_DH/histidinol_DH"/>
</dbReference>
<dbReference type="SUPFAM" id="SSF53720">
    <property type="entry name" value="ALDH-like"/>
    <property type="match status" value="1"/>
</dbReference>
<dbReference type="InterPro" id="IPR016163">
    <property type="entry name" value="Ald_DH_C"/>
</dbReference>